<dbReference type="InterPro" id="IPR047278">
    <property type="entry name" value="DEN5A/B"/>
</dbReference>
<sequence length="142" mass="16135">VLIFPSQKTQALTTANLWIHIVGSLGDTSKIVIPRGTIHFAFWATNVGVITSLRLGHDNVGSSWQVEHVLVKNEFTGKMYKFACGRWLGHSIDDGSTERYMVGYPVHQDMNRIIKPVLIHQSSHVPFPILKIMIRIRKLLKY</sequence>
<dbReference type="OrthoDB" id="6366354at2759"/>
<dbReference type="PROSITE" id="PS50095">
    <property type="entry name" value="PLAT"/>
    <property type="match status" value="1"/>
</dbReference>
<reference evidence="4" key="1">
    <citation type="submission" date="2021-01" db="EMBL/GenBank/DDBJ databases">
        <title>Caligus Genome Assembly.</title>
        <authorList>
            <person name="Gallardo-Escarate C."/>
        </authorList>
    </citation>
    <scope>NUCLEOTIDE SEQUENCE [LARGE SCALE GENOMIC DNA]</scope>
</reference>
<dbReference type="PANTHER" id="PTHR46070">
    <property type="entry name" value="PINSTRIPE, ISOFORM A"/>
    <property type="match status" value="1"/>
</dbReference>
<dbReference type="InterPro" id="IPR036392">
    <property type="entry name" value="PLAT/LH2_dom_sf"/>
</dbReference>
<feature type="non-terminal residue" evidence="3">
    <location>
        <position position="1"/>
    </location>
</feature>
<dbReference type="Gene3D" id="2.60.60.20">
    <property type="entry name" value="PLAT/LH2 domain"/>
    <property type="match status" value="1"/>
</dbReference>
<accession>A0A7T8K973</accession>
<dbReference type="AlphaFoldDB" id="A0A7T8K973"/>
<dbReference type="Proteomes" id="UP000595437">
    <property type="component" value="Chromosome 7"/>
</dbReference>
<feature type="non-terminal residue" evidence="3">
    <location>
        <position position="142"/>
    </location>
</feature>
<dbReference type="EMBL" id="CP045896">
    <property type="protein sequence ID" value="QQP49871.1"/>
    <property type="molecule type" value="Genomic_DNA"/>
</dbReference>
<dbReference type="Pfam" id="PF01477">
    <property type="entry name" value="PLAT"/>
    <property type="match status" value="1"/>
</dbReference>
<organism evidence="3 4">
    <name type="scientific">Caligus rogercresseyi</name>
    <name type="common">Sea louse</name>
    <dbReference type="NCBI Taxonomy" id="217165"/>
    <lineage>
        <taxon>Eukaryota</taxon>
        <taxon>Metazoa</taxon>
        <taxon>Ecdysozoa</taxon>
        <taxon>Arthropoda</taxon>
        <taxon>Crustacea</taxon>
        <taxon>Multicrustacea</taxon>
        <taxon>Hexanauplia</taxon>
        <taxon>Copepoda</taxon>
        <taxon>Siphonostomatoida</taxon>
        <taxon>Caligidae</taxon>
        <taxon>Caligus</taxon>
    </lineage>
</organism>
<gene>
    <name evidence="3" type="ORF">FKW44_010681</name>
</gene>
<protein>
    <submittedName>
        <fullName evidence="3">DENN domaincontaining protein 5Blike</fullName>
    </submittedName>
</protein>
<keyword evidence="4" id="KW-1185">Reference proteome</keyword>
<comment type="caution">
    <text evidence="1">Lacks conserved residue(s) required for the propagation of feature annotation.</text>
</comment>
<dbReference type="InterPro" id="IPR001024">
    <property type="entry name" value="PLAT/LH2_dom"/>
</dbReference>
<proteinExistence type="predicted"/>
<dbReference type="SUPFAM" id="SSF49723">
    <property type="entry name" value="Lipase/lipooxygenase domain (PLAT/LH2 domain)"/>
    <property type="match status" value="1"/>
</dbReference>
<dbReference type="PANTHER" id="PTHR46070:SF1">
    <property type="entry name" value="PINSTRIPE, ISOFORM A"/>
    <property type="match status" value="1"/>
</dbReference>
<evidence type="ECO:0000256" key="1">
    <source>
        <dbReference type="PROSITE-ProRule" id="PRU00152"/>
    </source>
</evidence>
<evidence type="ECO:0000313" key="3">
    <source>
        <dbReference type="EMBL" id="QQP49871.1"/>
    </source>
</evidence>
<evidence type="ECO:0000259" key="2">
    <source>
        <dbReference type="PROSITE" id="PS50095"/>
    </source>
</evidence>
<feature type="domain" description="PLAT" evidence="2">
    <location>
        <begin position="1"/>
        <end position="102"/>
    </location>
</feature>
<dbReference type="GO" id="GO:0005085">
    <property type="term" value="F:guanyl-nucleotide exchange factor activity"/>
    <property type="evidence" value="ECO:0007669"/>
    <property type="project" value="InterPro"/>
</dbReference>
<evidence type="ECO:0000313" key="4">
    <source>
        <dbReference type="Proteomes" id="UP000595437"/>
    </source>
</evidence>
<dbReference type="GO" id="GO:0031267">
    <property type="term" value="F:small GTPase binding"/>
    <property type="evidence" value="ECO:0007669"/>
    <property type="project" value="InterPro"/>
</dbReference>
<name>A0A7T8K973_CALRO</name>